<dbReference type="SMART" id="SM00343">
    <property type="entry name" value="ZnF_C2HC"/>
    <property type="match status" value="1"/>
</dbReference>
<dbReference type="Proteomes" id="UP000824120">
    <property type="component" value="Chromosome 6"/>
</dbReference>
<proteinExistence type="predicted"/>
<accession>A0A9J5YJZ5</accession>
<name>A0A9J5YJZ5_SOLCO</name>
<keyword evidence="2" id="KW-0175">Coiled coil</keyword>
<feature type="region of interest" description="Disordered" evidence="3">
    <location>
        <begin position="134"/>
        <end position="172"/>
    </location>
</feature>
<dbReference type="PANTHER" id="PTHR35046">
    <property type="entry name" value="ZINC KNUCKLE (CCHC-TYPE) FAMILY PROTEIN"/>
    <property type="match status" value="1"/>
</dbReference>
<keyword evidence="6" id="KW-1185">Reference proteome</keyword>
<dbReference type="EMBL" id="JACXVP010000006">
    <property type="protein sequence ID" value="KAG5599278.1"/>
    <property type="molecule type" value="Genomic_DNA"/>
</dbReference>
<dbReference type="OrthoDB" id="1731207at2759"/>
<comment type="caution">
    <text evidence="5">The sequence shown here is derived from an EMBL/GenBank/DDBJ whole genome shotgun (WGS) entry which is preliminary data.</text>
</comment>
<evidence type="ECO:0000313" key="5">
    <source>
        <dbReference type="EMBL" id="KAG5599278.1"/>
    </source>
</evidence>
<reference evidence="5 6" key="1">
    <citation type="submission" date="2020-09" db="EMBL/GenBank/DDBJ databases">
        <title>De no assembly of potato wild relative species, Solanum commersonii.</title>
        <authorList>
            <person name="Cho K."/>
        </authorList>
    </citation>
    <scope>NUCLEOTIDE SEQUENCE [LARGE SCALE GENOMIC DNA]</scope>
    <source>
        <strain evidence="5">LZ3.2</strain>
        <tissue evidence="5">Leaf</tissue>
    </source>
</reference>
<evidence type="ECO:0000256" key="1">
    <source>
        <dbReference type="PROSITE-ProRule" id="PRU00047"/>
    </source>
</evidence>
<dbReference type="Pfam" id="PF00098">
    <property type="entry name" value="zf-CCHC"/>
    <property type="match status" value="1"/>
</dbReference>
<keyword evidence="1" id="KW-0862">Zinc</keyword>
<feature type="compositionally biased region" description="Polar residues" evidence="3">
    <location>
        <begin position="140"/>
        <end position="149"/>
    </location>
</feature>
<dbReference type="InterPro" id="IPR036875">
    <property type="entry name" value="Znf_CCHC_sf"/>
</dbReference>
<protein>
    <recommendedName>
        <fullName evidence="4">CCHC-type domain-containing protein</fullName>
    </recommendedName>
</protein>
<evidence type="ECO:0000256" key="2">
    <source>
        <dbReference type="SAM" id="Coils"/>
    </source>
</evidence>
<dbReference type="PANTHER" id="PTHR35046:SF9">
    <property type="entry name" value="RNA-DIRECTED DNA POLYMERASE"/>
    <property type="match status" value="1"/>
</dbReference>
<dbReference type="InterPro" id="IPR001878">
    <property type="entry name" value="Znf_CCHC"/>
</dbReference>
<organism evidence="5 6">
    <name type="scientific">Solanum commersonii</name>
    <name type="common">Commerson's wild potato</name>
    <name type="synonym">Commerson's nightshade</name>
    <dbReference type="NCBI Taxonomy" id="4109"/>
    <lineage>
        <taxon>Eukaryota</taxon>
        <taxon>Viridiplantae</taxon>
        <taxon>Streptophyta</taxon>
        <taxon>Embryophyta</taxon>
        <taxon>Tracheophyta</taxon>
        <taxon>Spermatophyta</taxon>
        <taxon>Magnoliopsida</taxon>
        <taxon>eudicotyledons</taxon>
        <taxon>Gunneridae</taxon>
        <taxon>Pentapetalae</taxon>
        <taxon>asterids</taxon>
        <taxon>lamiids</taxon>
        <taxon>Solanales</taxon>
        <taxon>Solanaceae</taxon>
        <taxon>Solanoideae</taxon>
        <taxon>Solaneae</taxon>
        <taxon>Solanum</taxon>
    </lineage>
</organism>
<evidence type="ECO:0000313" key="6">
    <source>
        <dbReference type="Proteomes" id="UP000824120"/>
    </source>
</evidence>
<keyword evidence="1" id="KW-0863">Zinc-finger</keyword>
<evidence type="ECO:0000256" key="3">
    <source>
        <dbReference type="SAM" id="MobiDB-lite"/>
    </source>
</evidence>
<dbReference type="PROSITE" id="PS50158">
    <property type="entry name" value="ZF_CCHC"/>
    <property type="match status" value="1"/>
</dbReference>
<dbReference type="Gene3D" id="4.10.60.10">
    <property type="entry name" value="Zinc finger, CCHC-type"/>
    <property type="match status" value="1"/>
</dbReference>
<feature type="compositionally biased region" description="Basic and acidic residues" evidence="3">
    <location>
        <begin position="55"/>
        <end position="65"/>
    </location>
</feature>
<feature type="domain" description="CCHC-type" evidence="4">
    <location>
        <begin position="203"/>
        <end position="218"/>
    </location>
</feature>
<feature type="region of interest" description="Disordered" evidence="3">
    <location>
        <begin position="55"/>
        <end position="93"/>
    </location>
</feature>
<feature type="compositionally biased region" description="Acidic residues" evidence="3">
    <location>
        <begin position="251"/>
        <end position="261"/>
    </location>
</feature>
<sequence>MEVLTNISKQVAEMNERMGGMEERLVRVENENRRKAIQPKYDEIRRASEFNNDEIWEHGGRDENGVQRGQVRPRDLGWDQGMGDQEYGNRGDMMGYRGDRMGYRGDRMPLKLKHYETLEAAFHDASKVEADLKEEKSYKAKSSLTSTWSKGRDNWKTTSSREQPKGGGQAVPIKLDYKSKASEQPQGGNYVKLNFPRPFTIQCFRCQGRGHVASECPNRRTIVALRDGYKTKDEDEGEEKNEGEGDRGEGEEGASGDEEERLDERVNFVA</sequence>
<feature type="compositionally biased region" description="Basic and acidic residues" evidence="3">
    <location>
        <begin position="240"/>
        <end position="250"/>
    </location>
</feature>
<dbReference type="GO" id="GO:0008270">
    <property type="term" value="F:zinc ion binding"/>
    <property type="evidence" value="ECO:0007669"/>
    <property type="project" value="UniProtKB-KW"/>
</dbReference>
<dbReference type="SUPFAM" id="SSF57756">
    <property type="entry name" value="Retrovirus zinc finger-like domains"/>
    <property type="match status" value="1"/>
</dbReference>
<gene>
    <name evidence="5" type="ORF">H5410_030648</name>
</gene>
<feature type="coiled-coil region" evidence="2">
    <location>
        <begin position="4"/>
        <end position="31"/>
    </location>
</feature>
<dbReference type="AlphaFoldDB" id="A0A9J5YJZ5"/>
<evidence type="ECO:0000259" key="4">
    <source>
        <dbReference type="PROSITE" id="PS50158"/>
    </source>
</evidence>
<dbReference type="GO" id="GO:0003676">
    <property type="term" value="F:nucleic acid binding"/>
    <property type="evidence" value="ECO:0007669"/>
    <property type="project" value="InterPro"/>
</dbReference>
<feature type="region of interest" description="Disordered" evidence="3">
    <location>
        <begin position="225"/>
        <end position="270"/>
    </location>
</feature>
<keyword evidence="1" id="KW-0479">Metal-binding</keyword>